<dbReference type="Proteomes" id="UP001597055">
    <property type="component" value="Unassembled WGS sequence"/>
</dbReference>
<gene>
    <name evidence="2" type="ORF">ACFQ0P_05065</name>
</gene>
<dbReference type="InterPro" id="IPR017850">
    <property type="entry name" value="Alkaline_phosphatase_core_sf"/>
</dbReference>
<keyword evidence="3" id="KW-1185">Reference proteome</keyword>
<comment type="caution">
    <text evidence="2">The sequence shown here is derived from an EMBL/GenBank/DDBJ whole genome shotgun (WGS) entry which is preliminary data.</text>
</comment>
<dbReference type="Gene3D" id="3.40.720.10">
    <property type="entry name" value="Alkaline Phosphatase, subunit A"/>
    <property type="match status" value="1"/>
</dbReference>
<protein>
    <submittedName>
        <fullName evidence="2">CDP-alcohol phosphatidyltransferase</fullName>
    </submittedName>
</protein>
<accession>A0ABW3AG40</accession>
<name>A0ABW3AG40_9MICO</name>
<keyword evidence="1" id="KW-0472">Membrane</keyword>
<organism evidence="2 3">
    <name type="scientific">Microbacterium insulae</name>
    <dbReference type="NCBI Taxonomy" id="483014"/>
    <lineage>
        <taxon>Bacteria</taxon>
        <taxon>Bacillati</taxon>
        <taxon>Actinomycetota</taxon>
        <taxon>Actinomycetes</taxon>
        <taxon>Micrococcales</taxon>
        <taxon>Microbacteriaceae</taxon>
        <taxon>Microbacterium</taxon>
    </lineage>
</organism>
<feature type="transmembrane region" description="Helical" evidence="1">
    <location>
        <begin position="30"/>
        <end position="48"/>
    </location>
</feature>
<feature type="transmembrane region" description="Helical" evidence="1">
    <location>
        <begin position="105"/>
        <end position="130"/>
    </location>
</feature>
<keyword evidence="1" id="KW-0812">Transmembrane</keyword>
<reference evidence="3" key="1">
    <citation type="journal article" date="2019" name="Int. J. Syst. Evol. Microbiol.">
        <title>The Global Catalogue of Microorganisms (GCM) 10K type strain sequencing project: providing services to taxonomists for standard genome sequencing and annotation.</title>
        <authorList>
            <consortium name="The Broad Institute Genomics Platform"/>
            <consortium name="The Broad Institute Genome Sequencing Center for Infectious Disease"/>
            <person name="Wu L."/>
            <person name="Ma J."/>
        </authorList>
    </citation>
    <scope>NUCLEOTIDE SEQUENCE [LARGE SCALE GENOMIC DNA]</scope>
    <source>
        <strain evidence="3">CCUG 54523</strain>
    </source>
</reference>
<dbReference type="EMBL" id="JBHTII010000001">
    <property type="protein sequence ID" value="MFD0789759.1"/>
    <property type="molecule type" value="Genomic_DNA"/>
</dbReference>
<dbReference type="SUPFAM" id="SSF53649">
    <property type="entry name" value="Alkaline phosphatase-like"/>
    <property type="match status" value="1"/>
</dbReference>
<feature type="transmembrane region" description="Helical" evidence="1">
    <location>
        <begin position="142"/>
        <end position="164"/>
    </location>
</feature>
<evidence type="ECO:0000256" key="1">
    <source>
        <dbReference type="SAM" id="Phobius"/>
    </source>
</evidence>
<keyword evidence="1" id="KW-1133">Transmembrane helix</keyword>
<evidence type="ECO:0000313" key="3">
    <source>
        <dbReference type="Proteomes" id="UP001597055"/>
    </source>
</evidence>
<proteinExistence type="predicted"/>
<sequence>MTTAAVAALVVLPLVPGVLGGGGAAALVGLPVESIVAVLLVLTVAARLSRGLAAAAFGCVVVAALLAGALDAVFRATIDRPFNPADDGRAVLDGYGVVADALGPLGAASAALLALVLVAAAAAGLALAALRTGAVARAHPRGRVAVAGVAVAWIALAVVGAHSAQGAPLAAARSGGELAETTERALASVRELAAFDREVRGDTLAADPGFAALRGKDVVLVFVESYGRVSLEDAPFTSRIRQTLAQGETDLARAGYDGRSAFLTSPTFGGVSWLAHATLQAGVWVDSPQKYARLLDGERATLSGLFGAAGWHTMSVVPSNGRDWDEGRAFYGFDTMLDARTMGYRGPAFGYARMPDQYTWRVFHDRRSDVPGPVMAEIDLVSSHTPWTPLPELVPWSQLGDGRVFASHAAAGPSAAEVWGDPARVRELYGASIAYSLEATFSYLETFGRRDLVVVLVGDHQPAPIVSGTDASHDVPVTIIAQDPAVLDAVEEWGWERGIHPSASAPVWRMDEFRDRFVAAFGG</sequence>
<dbReference type="RefSeq" id="WP_204980994.1">
    <property type="nucleotide sequence ID" value="NZ_JBHTII010000001.1"/>
</dbReference>
<feature type="transmembrane region" description="Helical" evidence="1">
    <location>
        <begin position="55"/>
        <end position="74"/>
    </location>
</feature>
<evidence type="ECO:0000313" key="2">
    <source>
        <dbReference type="EMBL" id="MFD0789759.1"/>
    </source>
</evidence>